<evidence type="ECO:0000313" key="5">
    <source>
        <dbReference type="EMBL" id="GAP14907.1"/>
    </source>
</evidence>
<dbReference type="Gene3D" id="3.30.450.40">
    <property type="match status" value="3"/>
</dbReference>
<dbReference type="Proteomes" id="UP000055060">
    <property type="component" value="Unassembled WGS sequence"/>
</dbReference>
<keyword evidence="3" id="KW-0812">Transmembrane</keyword>
<dbReference type="GO" id="GO:0016791">
    <property type="term" value="F:phosphatase activity"/>
    <property type="evidence" value="ECO:0007669"/>
    <property type="project" value="TreeGrafter"/>
</dbReference>
<feature type="domain" description="GAF" evidence="4">
    <location>
        <begin position="400"/>
        <end position="519"/>
    </location>
</feature>
<proteinExistence type="predicted"/>
<feature type="transmembrane region" description="Helical" evidence="3">
    <location>
        <begin position="84"/>
        <end position="102"/>
    </location>
</feature>
<dbReference type="AlphaFoldDB" id="A0A0S7BLP4"/>
<sequence>MTDPIPEANIHPLHPQNEDKDNLRLGVFQPLSNVLAIVGTVSLIYNLAILMPKGDWLSVAVYSILFLSMITATFGSFFPYSLRVTLVGGAIFLLGAFTFILYGLNKNGVVFLLGFVFINAVLLDRRAGIVSLIVNAALIVFTGFGYHLGFLAGFTNPLTLVGSISQWVNTLISTTLMGVMMVAAGSTMVNNLEKTLTHQKKLSADLELERKGLENTISERTQDLNRRASQLQTASHVARDISSFENLDDLVTDTIELIRDQFGFYHVGLFLVDEDREFAVLKAATGEAGQHMLERNHRLKIGLEGIVGYAIEKNEPRIALDVGKDATHFKNPDLPNTHSEMALPLRSSGKVIGALDVQSEKAAAFDTEDVNILDTIADQLAMAIEKVNLLTQLKNSLAEVEASFQQYTQKAWHSHLRNAKRNYAFRYHRQHIEVVDDGYVEVKAALEANQPTVTVQRKADKSVQTLVALPIKLRGEPLGVLNLRFDAGHVPQDTIDLLENTANRLALALENARLLEELQQRAERERQIGSIVSKVRSRADIDSILRTTAEELGRSLGVAEVLVQLEEQ</sequence>
<dbReference type="InterPro" id="IPR003018">
    <property type="entry name" value="GAF"/>
</dbReference>
<dbReference type="EMBL" id="DF967972">
    <property type="protein sequence ID" value="GAP14907.1"/>
    <property type="molecule type" value="Genomic_DNA"/>
</dbReference>
<dbReference type="PANTHER" id="PTHR43156:SF2">
    <property type="entry name" value="STAGE II SPORULATION PROTEIN E"/>
    <property type="match status" value="1"/>
</dbReference>
<keyword evidence="3" id="KW-0472">Membrane</keyword>
<evidence type="ECO:0000259" key="4">
    <source>
        <dbReference type="SMART" id="SM00065"/>
    </source>
</evidence>
<keyword evidence="1" id="KW-0378">Hydrolase</keyword>
<feature type="transmembrane region" description="Helical" evidence="3">
    <location>
        <begin position="132"/>
        <end position="155"/>
    </location>
</feature>
<dbReference type="SMART" id="SM00065">
    <property type="entry name" value="GAF"/>
    <property type="match status" value="2"/>
</dbReference>
<evidence type="ECO:0000256" key="1">
    <source>
        <dbReference type="ARBA" id="ARBA00022801"/>
    </source>
</evidence>
<name>A0A0S7BLP4_9CHLR</name>
<organism evidence="5">
    <name type="scientific">Longilinea arvoryzae</name>
    <dbReference type="NCBI Taxonomy" id="360412"/>
    <lineage>
        <taxon>Bacteria</taxon>
        <taxon>Bacillati</taxon>
        <taxon>Chloroflexota</taxon>
        <taxon>Anaerolineae</taxon>
        <taxon>Anaerolineales</taxon>
        <taxon>Anaerolineaceae</taxon>
        <taxon>Longilinea</taxon>
    </lineage>
</organism>
<feature type="transmembrane region" description="Helical" evidence="3">
    <location>
        <begin position="167"/>
        <end position="192"/>
    </location>
</feature>
<accession>A0A0S7BLP4</accession>
<dbReference type="SUPFAM" id="SSF55781">
    <property type="entry name" value="GAF domain-like"/>
    <property type="match status" value="3"/>
</dbReference>
<dbReference type="OrthoDB" id="153145at2"/>
<feature type="transmembrane region" description="Helical" evidence="3">
    <location>
        <begin position="56"/>
        <end position="77"/>
    </location>
</feature>
<feature type="transmembrane region" description="Helical" evidence="3">
    <location>
        <begin position="30"/>
        <end position="50"/>
    </location>
</feature>
<dbReference type="Pfam" id="PF13185">
    <property type="entry name" value="GAF_2"/>
    <property type="match status" value="1"/>
</dbReference>
<feature type="domain" description="GAF" evidence="4">
    <location>
        <begin position="246"/>
        <end position="394"/>
    </location>
</feature>
<dbReference type="InterPro" id="IPR029016">
    <property type="entry name" value="GAF-like_dom_sf"/>
</dbReference>
<dbReference type="InterPro" id="IPR052016">
    <property type="entry name" value="Bact_Sigma-Reg"/>
</dbReference>
<keyword evidence="3" id="KW-1133">Transmembrane helix</keyword>
<protein>
    <submittedName>
        <fullName evidence="5">Protein containg FOG: GAF domain</fullName>
    </submittedName>
</protein>
<evidence type="ECO:0000313" key="6">
    <source>
        <dbReference type="Proteomes" id="UP000055060"/>
    </source>
</evidence>
<dbReference type="RefSeq" id="WP_075074127.1">
    <property type="nucleotide sequence ID" value="NZ_DF967972.1"/>
</dbReference>
<evidence type="ECO:0000256" key="3">
    <source>
        <dbReference type="SAM" id="Phobius"/>
    </source>
</evidence>
<dbReference type="Pfam" id="PF20969">
    <property type="entry name" value="MASE11"/>
    <property type="match status" value="1"/>
</dbReference>
<feature type="coiled-coil region" evidence="2">
    <location>
        <begin position="495"/>
        <end position="525"/>
    </location>
</feature>
<evidence type="ECO:0000256" key="2">
    <source>
        <dbReference type="SAM" id="Coils"/>
    </source>
</evidence>
<feature type="transmembrane region" description="Helical" evidence="3">
    <location>
        <begin position="108"/>
        <end position="125"/>
    </location>
</feature>
<gene>
    <name evidence="5" type="ORF">LARV_02686</name>
</gene>
<dbReference type="PANTHER" id="PTHR43156">
    <property type="entry name" value="STAGE II SPORULATION PROTEIN E-RELATED"/>
    <property type="match status" value="1"/>
</dbReference>
<keyword evidence="6" id="KW-1185">Reference proteome</keyword>
<dbReference type="STRING" id="360412.LARV_02686"/>
<keyword evidence="2" id="KW-0175">Coiled coil</keyword>
<dbReference type="InterPro" id="IPR048437">
    <property type="entry name" value="MASE11"/>
</dbReference>
<reference evidence="5" key="1">
    <citation type="submission" date="2015-07" db="EMBL/GenBank/DDBJ databases">
        <title>Draft Genome Sequences of Anaerolinea thermolimosa IMO-1, Bellilinea caldifistulae GOMI-1, Leptolinea tardivitalis YMTK-2, Levilinea saccharolytica KIBI-1,Longilinea arvoryzae KOME-1, Previously Described as Members of the Anaerolineaceae (Chloroflexi).</title>
        <authorList>
            <person name="Sekiguchi Y."/>
            <person name="Ohashi A."/>
            <person name="Matsuura N."/>
            <person name="Tourlousse M.D."/>
        </authorList>
    </citation>
    <scope>NUCLEOTIDE SEQUENCE [LARGE SCALE GENOMIC DNA]</scope>
    <source>
        <strain evidence="5">KOME-1</strain>
    </source>
</reference>